<evidence type="ECO:0000313" key="1">
    <source>
        <dbReference type="EMBL" id="MPC56157.1"/>
    </source>
</evidence>
<dbReference type="EMBL" id="VSRR010013734">
    <property type="protein sequence ID" value="MPC56157.1"/>
    <property type="molecule type" value="Genomic_DNA"/>
</dbReference>
<organism evidence="1 2">
    <name type="scientific">Portunus trituberculatus</name>
    <name type="common">Swimming crab</name>
    <name type="synonym">Neptunus trituberculatus</name>
    <dbReference type="NCBI Taxonomy" id="210409"/>
    <lineage>
        <taxon>Eukaryota</taxon>
        <taxon>Metazoa</taxon>
        <taxon>Ecdysozoa</taxon>
        <taxon>Arthropoda</taxon>
        <taxon>Crustacea</taxon>
        <taxon>Multicrustacea</taxon>
        <taxon>Malacostraca</taxon>
        <taxon>Eumalacostraca</taxon>
        <taxon>Eucarida</taxon>
        <taxon>Decapoda</taxon>
        <taxon>Pleocyemata</taxon>
        <taxon>Brachyura</taxon>
        <taxon>Eubrachyura</taxon>
        <taxon>Portunoidea</taxon>
        <taxon>Portunidae</taxon>
        <taxon>Portuninae</taxon>
        <taxon>Portunus</taxon>
    </lineage>
</organism>
<protein>
    <submittedName>
        <fullName evidence="1">Uncharacterized protein</fullName>
    </submittedName>
</protein>
<accession>A0A5B7GFT4</accession>
<evidence type="ECO:0000313" key="2">
    <source>
        <dbReference type="Proteomes" id="UP000324222"/>
    </source>
</evidence>
<gene>
    <name evidence="1" type="ORF">E2C01_050110</name>
</gene>
<keyword evidence="2" id="KW-1185">Reference proteome</keyword>
<proteinExistence type="predicted"/>
<dbReference type="AlphaFoldDB" id="A0A5B7GFT4"/>
<sequence>MTIEDKEYFLKVTKIPKSIGHHMAEAVFKVVSDAGLEACIQGIMLEPASRFSRETLQRIPNNRVAEVALKAFKHYLRYVSEDSSMKGLQRKKKASMVHNMKREEKGLKLLDGKAFNLNKSLSGSFSSWSRKALDLLLPGQEKELATLLDKSPASWEGDPLFCRMKRTINQVKLTTFKAAITREEAQKQVLFEDGGHGQEGARVIGR</sequence>
<reference evidence="1 2" key="1">
    <citation type="submission" date="2019-05" db="EMBL/GenBank/DDBJ databases">
        <title>Another draft genome of Portunus trituberculatus and its Hox gene families provides insights of decapod evolution.</title>
        <authorList>
            <person name="Jeong J.-H."/>
            <person name="Song I."/>
            <person name="Kim S."/>
            <person name="Choi T."/>
            <person name="Kim D."/>
            <person name="Ryu S."/>
            <person name="Kim W."/>
        </authorList>
    </citation>
    <scope>NUCLEOTIDE SEQUENCE [LARGE SCALE GENOMIC DNA]</scope>
    <source>
        <tissue evidence="1">Muscle</tissue>
    </source>
</reference>
<dbReference type="Proteomes" id="UP000324222">
    <property type="component" value="Unassembled WGS sequence"/>
</dbReference>
<comment type="caution">
    <text evidence="1">The sequence shown here is derived from an EMBL/GenBank/DDBJ whole genome shotgun (WGS) entry which is preliminary data.</text>
</comment>
<name>A0A5B7GFT4_PORTR</name>